<evidence type="ECO:0000256" key="3">
    <source>
        <dbReference type="ARBA" id="ARBA00023242"/>
    </source>
</evidence>
<dbReference type="InterPro" id="IPR036420">
    <property type="entry name" value="BRCT_dom_sf"/>
</dbReference>
<evidence type="ECO:0000256" key="4">
    <source>
        <dbReference type="SAM" id="MobiDB-lite"/>
    </source>
</evidence>
<feature type="compositionally biased region" description="Basic and acidic residues" evidence="4">
    <location>
        <begin position="13"/>
        <end position="23"/>
    </location>
</feature>
<dbReference type="InterPro" id="IPR047249">
    <property type="entry name" value="BRCT_p53bp1-like_rpt1"/>
</dbReference>
<dbReference type="InterPro" id="IPR001357">
    <property type="entry name" value="BRCT_dom"/>
</dbReference>
<evidence type="ECO:0000256" key="2">
    <source>
        <dbReference type="ARBA" id="ARBA00022763"/>
    </source>
</evidence>
<feature type="compositionally biased region" description="Polar residues" evidence="4">
    <location>
        <begin position="196"/>
        <end position="211"/>
    </location>
</feature>
<feature type="compositionally biased region" description="Polar residues" evidence="4">
    <location>
        <begin position="423"/>
        <end position="435"/>
    </location>
</feature>
<proteinExistence type="predicted"/>
<dbReference type="PANTHER" id="PTHR15321:SF3">
    <property type="entry name" value="TP53-BINDING PROTEIN 1"/>
    <property type="match status" value="1"/>
</dbReference>
<reference evidence="8 9" key="1">
    <citation type="submission" date="2017-11" db="EMBL/GenBank/DDBJ databases">
        <title>De novo assembly and phasing of dikaryotic genomes from two isolates of Puccinia coronata f. sp. avenae, the causal agent of oat crown rust.</title>
        <authorList>
            <person name="Miller M.E."/>
            <person name="Zhang Y."/>
            <person name="Omidvar V."/>
            <person name="Sperschneider J."/>
            <person name="Schwessinger B."/>
            <person name="Raley C."/>
            <person name="Palmer J.M."/>
            <person name="Garnica D."/>
            <person name="Upadhyaya N."/>
            <person name="Rathjen J."/>
            <person name="Taylor J.M."/>
            <person name="Park R.F."/>
            <person name="Dodds P.N."/>
            <person name="Hirsch C.D."/>
            <person name="Kianian S.F."/>
            <person name="Figueroa M."/>
        </authorList>
    </citation>
    <scope>NUCLEOTIDE SEQUENCE [LARGE SCALE GENOMIC DNA]</scope>
    <source>
        <strain evidence="6">12NC29</strain>
        <strain evidence="7">12SD80</strain>
    </source>
</reference>
<feature type="region of interest" description="Disordered" evidence="4">
    <location>
        <begin position="653"/>
        <end position="672"/>
    </location>
</feature>
<feature type="region of interest" description="Disordered" evidence="4">
    <location>
        <begin position="1"/>
        <end position="64"/>
    </location>
</feature>
<sequence>MAHELTPSTEQQSQKDDATREQETESEDSYMSELLGRTQKVPSAAAEIAPTGHTTTTPPSHMRSHSLAVLGKHSPILDLHFPVSFTLGPETQKARLSMENHARMQYQDLDMTQPPFQSQQTPSGTTPEEPLSENPSHNLASIPLQSTQPQAMDRAPSPHPPDVTIELTFQEARMALDPEDTLPPPLDPTSPLLLNSIPTPSESNHALQSSPPAHLSRKNSPRGPLLSPKSNPPTLSHKLAPVPLHQISQVTSPPPDRPLETPAEPRSISPALPQPSPALTRSSSPDTALDHPIVDTQRVTTIKHTPQSVQAAQPSSSNPTPSNALRPPLPLGQSHSQPSSIITDTNCVGPVRRHVSSQGHAASQKRKRTRWQSPPEERSSRSTQTGANLLCDPSSVAEHPDGSGERSSSVSTRASSSRGRSVLSAQSGSQQSRPCQISPAVSVVIPRFPKSKAAVPTRPKAPRAAAPVRSHPLVNAVLPVQQRVLAYRADWEGFAPGEVCGVTLDKVVVRYDAETGARAELGVEQLRLCHMGAGDMVKYIGTDLAEGESQRTSVRDPKRVLRVEKAAGAELADTPINSSGDLLVVCDETDFKAFSTAPSLNAIPENRLARFLVEAVVLISPRSRPHMGFKDRLLPQQIIRELRELMKAHSGVGMRAKSAAPTTTTTNHAPSLPGVSRDRIFDGFGILLTGFTTVPVPASKGGTRKRPATSAQRRALEQQIRAQHGTVISEVSELYELQGSDLGLAAFDSPSHHDVQNDSYRLLPASKHMALASIILVADAPLKTLKYLVALALGIPCVSSRWISHSCEQRRALDWRPYMMGPGPSLFLGGVPPLLNLQISVASRGRHDLQGILDARAPLQILAGKTLVYVAAKAKAKSDWAESVRPILCACGASRVGFAGLKDVRKMLKEAPPSSSSLLLLESDGGGGGVDYVVLEDHMSVGQLSLPESSANPDPPKPRKKAKLERTHSNSSSSLNLFLPPNLASPFRAALIVDFEWLKQSIIAGRLLPPQFFATHHP</sequence>
<dbReference type="SUPFAM" id="SSF52113">
    <property type="entry name" value="BRCT domain"/>
    <property type="match status" value="1"/>
</dbReference>
<accession>A0A2N5V7A8</accession>
<dbReference type="CDD" id="cd17745">
    <property type="entry name" value="BRCT_p53bp1_rpt1"/>
    <property type="match status" value="1"/>
</dbReference>
<gene>
    <name evidence="6" type="ORF">PCANC_12772</name>
    <name evidence="7" type="ORF">PCASD_08669</name>
</gene>
<evidence type="ECO:0000313" key="8">
    <source>
        <dbReference type="Proteomes" id="UP000235388"/>
    </source>
</evidence>
<dbReference type="EMBL" id="PGCJ01000798">
    <property type="protein sequence ID" value="PLW20383.1"/>
    <property type="molecule type" value="Genomic_DNA"/>
</dbReference>
<dbReference type="EMBL" id="PGCI01000044">
    <property type="protein sequence ID" value="PLW45881.1"/>
    <property type="molecule type" value="Genomic_DNA"/>
</dbReference>
<feature type="compositionally biased region" description="Polar residues" evidence="4">
    <location>
        <begin position="1"/>
        <end position="12"/>
    </location>
</feature>
<dbReference type="AlphaFoldDB" id="A0A2N5V7A8"/>
<dbReference type="Proteomes" id="UP000235388">
    <property type="component" value="Unassembled WGS sequence"/>
</dbReference>
<dbReference type="InterPro" id="IPR047252">
    <property type="entry name" value="TP53BP1-like"/>
</dbReference>
<dbReference type="OrthoDB" id="129353at2759"/>
<feature type="compositionally biased region" description="Low complexity" evidence="4">
    <location>
        <begin position="113"/>
        <end position="127"/>
    </location>
</feature>
<feature type="domain" description="BRCT" evidence="5">
    <location>
        <begin position="676"/>
        <end position="820"/>
    </location>
</feature>
<dbReference type="GO" id="GO:0042393">
    <property type="term" value="F:histone binding"/>
    <property type="evidence" value="ECO:0007669"/>
    <property type="project" value="TreeGrafter"/>
</dbReference>
<keyword evidence="8" id="KW-1185">Reference proteome</keyword>
<dbReference type="GO" id="GO:0045944">
    <property type="term" value="P:positive regulation of transcription by RNA polymerase II"/>
    <property type="evidence" value="ECO:0007669"/>
    <property type="project" value="TreeGrafter"/>
</dbReference>
<evidence type="ECO:0000313" key="6">
    <source>
        <dbReference type="EMBL" id="PLW20383.1"/>
    </source>
</evidence>
<organism evidence="7 9">
    <name type="scientific">Puccinia coronata f. sp. avenae</name>
    <dbReference type="NCBI Taxonomy" id="200324"/>
    <lineage>
        <taxon>Eukaryota</taxon>
        <taxon>Fungi</taxon>
        <taxon>Dikarya</taxon>
        <taxon>Basidiomycota</taxon>
        <taxon>Pucciniomycotina</taxon>
        <taxon>Pucciniomycetes</taxon>
        <taxon>Pucciniales</taxon>
        <taxon>Pucciniaceae</taxon>
        <taxon>Puccinia</taxon>
    </lineage>
</organism>
<comment type="caution">
    <text evidence="7">The sequence shown here is derived from an EMBL/GenBank/DDBJ whole genome shotgun (WGS) entry which is preliminary data.</text>
</comment>
<keyword evidence="3" id="KW-0539">Nucleus</keyword>
<feature type="region of interest" description="Disordered" evidence="4">
    <location>
        <begin position="177"/>
        <end position="436"/>
    </location>
</feature>
<feature type="region of interest" description="Disordered" evidence="4">
    <location>
        <begin position="944"/>
        <end position="974"/>
    </location>
</feature>
<keyword evidence="2" id="KW-0227">DNA damage</keyword>
<dbReference type="GO" id="GO:0000077">
    <property type="term" value="P:DNA damage checkpoint signaling"/>
    <property type="evidence" value="ECO:0007669"/>
    <property type="project" value="TreeGrafter"/>
</dbReference>
<dbReference type="PROSITE" id="PS50172">
    <property type="entry name" value="BRCT"/>
    <property type="match status" value="1"/>
</dbReference>
<dbReference type="STRING" id="200324.A0A2N5V7A8"/>
<protein>
    <recommendedName>
        <fullName evidence="5">BRCT domain-containing protein</fullName>
    </recommendedName>
</protein>
<evidence type="ECO:0000259" key="5">
    <source>
        <dbReference type="PROSITE" id="PS50172"/>
    </source>
</evidence>
<dbReference type="Gene3D" id="3.40.50.10190">
    <property type="entry name" value="BRCT domain"/>
    <property type="match status" value="1"/>
</dbReference>
<evidence type="ECO:0000313" key="7">
    <source>
        <dbReference type="EMBL" id="PLW45881.1"/>
    </source>
</evidence>
<evidence type="ECO:0000313" key="9">
    <source>
        <dbReference type="Proteomes" id="UP000235392"/>
    </source>
</evidence>
<dbReference type="PANTHER" id="PTHR15321">
    <property type="entry name" value="TUMOR SUPPRESSOR P53-BINDING PROTEIN 1"/>
    <property type="match status" value="1"/>
</dbReference>
<feature type="compositionally biased region" description="Low complexity" evidence="4">
    <location>
        <begin position="306"/>
        <end position="317"/>
    </location>
</feature>
<feature type="region of interest" description="Disordered" evidence="4">
    <location>
        <begin position="113"/>
        <end position="141"/>
    </location>
</feature>
<feature type="compositionally biased region" description="Low complexity" evidence="4">
    <location>
        <begin position="405"/>
        <end position="421"/>
    </location>
</feature>
<dbReference type="Proteomes" id="UP000235392">
    <property type="component" value="Unassembled WGS sequence"/>
</dbReference>
<name>A0A2N5V7A8_9BASI</name>
<comment type="subcellular location">
    <subcellularLocation>
        <location evidence="1">Nucleus</location>
    </subcellularLocation>
</comment>
<feature type="compositionally biased region" description="Polar residues" evidence="4">
    <location>
        <begin position="277"/>
        <end position="286"/>
    </location>
</feature>
<evidence type="ECO:0000256" key="1">
    <source>
        <dbReference type="ARBA" id="ARBA00004123"/>
    </source>
</evidence>
<feature type="compositionally biased region" description="Low complexity" evidence="4">
    <location>
        <begin position="50"/>
        <end position="59"/>
    </location>
</feature>
<feature type="compositionally biased region" description="Polar residues" evidence="4">
    <location>
        <begin position="333"/>
        <end position="346"/>
    </location>
</feature>
<dbReference type="GO" id="GO:0005634">
    <property type="term" value="C:nucleus"/>
    <property type="evidence" value="ECO:0007669"/>
    <property type="project" value="UniProtKB-SubCell"/>
</dbReference>